<feature type="compositionally biased region" description="Polar residues" evidence="1">
    <location>
        <begin position="394"/>
        <end position="413"/>
    </location>
</feature>
<dbReference type="AlphaFoldDB" id="A0A6J8A4F9"/>
<feature type="compositionally biased region" description="Low complexity" evidence="1">
    <location>
        <begin position="253"/>
        <end position="273"/>
    </location>
</feature>
<feature type="compositionally biased region" description="Polar residues" evidence="1">
    <location>
        <begin position="160"/>
        <end position="175"/>
    </location>
</feature>
<reference evidence="2 3" key="1">
    <citation type="submission" date="2020-06" db="EMBL/GenBank/DDBJ databases">
        <authorList>
            <person name="Li R."/>
            <person name="Bekaert M."/>
        </authorList>
    </citation>
    <scope>NUCLEOTIDE SEQUENCE [LARGE SCALE GENOMIC DNA]</scope>
    <source>
        <strain evidence="3">wild</strain>
    </source>
</reference>
<gene>
    <name evidence="2" type="ORF">MCOR_3777</name>
</gene>
<feature type="compositionally biased region" description="Polar residues" evidence="1">
    <location>
        <begin position="42"/>
        <end position="56"/>
    </location>
</feature>
<feature type="compositionally biased region" description="Polar residues" evidence="1">
    <location>
        <begin position="121"/>
        <end position="135"/>
    </location>
</feature>
<feature type="region of interest" description="Disordered" evidence="1">
    <location>
        <begin position="446"/>
        <end position="469"/>
    </location>
</feature>
<feature type="compositionally biased region" description="Low complexity" evidence="1">
    <location>
        <begin position="18"/>
        <end position="41"/>
    </location>
</feature>
<feature type="non-terminal residue" evidence="2">
    <location>
        <position position="1"/>
    </location>
</feature>
<sequence>VTTGQPATTPTSSPVFNSGTPSTASAPTTGTQAGAPGTSPPLIQTTQPSVTTGPASTTAGTFIHSFGYVFQQAQPNGIVELEFIKPLLADSITLTIIPDTTPNATPVVKSVVVEGCIKGVTTGQPATTPTSSPVFTSGTPSTASAPTTGTQAGAPGTSPPFIQTTQPSVTTGPASTTADNVVVYEETVKPKPNGIVELEFIKPLLADSITLTIIPDTTPNATPVVKSVVVEACIKGVTTGQPATTPTSSPVFTSGTPSTASAPTTGTQAGAPGTSPPLIQTTQPSVTTGPASTTADNVVVYEETVKPQPNGIVELEFIKPLLADRITLTIIPDTTPNATPVVKSVIAEACLKGVTTGQPATTPTSSPVFTSGTPSTASAPTTGTQAGAPGTSPPLIQTTQPSVTTGPASTTAEDMQGMQEEWLDPEVDISNQNRTNMASYSEVLSNTNTNTNQNKTVGADNVTGESSDPSDYIKPIFLTDTDVFGSVKPPRPYGLRT</sequence>
<protein>
    <submittedName>
        <fullName evidence="2">Uncharacterized protein</fullName>
    </submittedName>
</protein>
<keyword evidence="3" id="KW-1185">Reference proteome</keyword>
<feature type="compositionally biased region" description="Polar residues" evidence="1">
    <location>
        <begin position="277"/>
        <end position="292"/>
    </location>
</feature>
<dbReference type="EMBL" id="CACVKT020000688">
    <property type="protein sequence ID" value="CAC5361787.1"/>
    <property type="molecule type" value="Genomic_DNA"/>
</dbReference>
<feature type="region of interest" description="Disordered" evidence="1">
    <location>
        <begin position="1"/>
        <end position="56"/>
    </location>
</feature>
<feature type="region of interest" description="Disordered" evidence="1">
    <location>
        <begin position="120"/>
        <end position="175"/>
    </location>
</feature>
<evidence type="ECO:0000313" key="3">
    <source>
        <dbReference type="Proteomes" id="UP000507470"/>
    </source>
</evidence>
<feature type="region of interest" description="Disordered" evidence="1">
    <location>
        <begin position="355"/>
        <end position="415"/>
    </location>
</feature>
<feature type="compositionally biased region" description="Polar residues" evidence="1">
    <location>
        <begin position="1"/>
        <end position="17"/>
    </location>
</feature>
<feature type="compositionally biased region" description="Polar residues" evidence="1">
    <location>
        <begin position="239"/>
        <end position="252"/>
    </location>
</feature>
<name>A0A6J8A4F9_MYTCO</name>
<feature type="region of interest" description="Disordered" evidence="1">
    <location>
        <begin position="239"/>
        <end position="292"/>
    </location>
</feature>
<accession>A0A6J8A4F9</accession>
<evidence type="ECO:0000256" key="1">
    <source>
        <dbReference type="SAM" id="MobiDB-lite"/>
    </source>
</evidence>
<feature type="compositionally biased region" description="Polar residues" evidence="1">
    <location>
        <begin position="355"/>
        <end position="369"/>
    </location>
</feature>
<feature type="compositionally biased region" description="Low complexity" evidence="1">
    <location>
        <begin position="136"/>
        <end position="156"/>
    </location>
</feature>
<feature type="compositionally biased region" description="Low complexity" evidence="1">
    <location>
        <begin position="446"/>
        <end position="456"/>
    </location>
</feature>
<evidence type="ECO:0000313" key="2">
    <source>
        <dbReference type="EMBL" id="CAC5361787.1"/>
    </source>
</evidence>
<dbReference type="Proteomes" id="UP000507470">
    <property type="component" value="Unassembled WGS sequence"/>
</dbReference>
<proteinExistence type="predicted"/>
<feature type="compositionally biased region" description="Low complexity" evidence="1">
    <location>
        <begin position="370"/>
        <end position="390"/>
    </location>
</feature>
<organism evidence="2 3">
    <name type="scientific">Mytilus coruscus</name>
    <name type="common">Sea mussel</name>
    <dbReference type="NCBI Taxonomy" id="42192"/>
    <lineage>
        <taxon>Eukaryota</taxon>
        <taxon>Metazoa</taxon>
        <taxon>Spiralia</taxon>
        <taxon>Lophotrochozoa</taxon>
        <taxon>Mollusca</taxon>
        <taxon>Bivalvia</taxon>
        <taxon>Autobranchia</taxon>
        <taxon>Pteriomorphia</taxon>
        <taxon>Mytilida</taxon>
        <taxon>Mytiloidea</taxon>
        <taxon>Mytilidae</taxon>
        <taxon>Mytilinae</taxon>
        <taxon>Mytilus</taxon>
    </lineage>
</organism>